<sequence length="40" mass="4365">MIIADNSVGIGPWSFDAGPFAIILLVVIIGIVVYYIRKDD</sequence>
<reference evidence="2 3" key="1">
    <citation type="submission" date="2023-03" db="EMBL/GenBank/DDBJ databases">
        <title>Complete genome sequences of several Auritidibacter ignavus strains isolated from ear infections.</title>
        <authorList>
            <person name="Baehr T."/>
            <person name="Baumhoegger A.M."/>
        </authorList>
    </citation>
    <scope>NUCLEOTIDE SEQUENCE [LARGE SCALE GENOMIC DNA]</scope>
    <source>
        <strain evidence="2 3">BABAE-6</strain>
    </source>
</reference>
<dbReference type="RefSeq" id="WP_279673455.1">
    <property type="nucleotide sequence ID" value="NZ_CP122562.1"/>
</dbReference>
<name>A0AAJ6AMQ1_9MICC</name>
<dbReference type="EMBL" id="CP122566">
    <property type="protein sequence ID" value="WGH92905.1"/>
    <property type="molecule type" value="Genomic_DNA"/>
</dbReference>
<dbReference type="Proteomes" id="UP001224674">
    <property type="component" value="Chromosome"/>
</dbReference>
<evidence type="ECO:0000313" key="2">
    <source>
        <dbReference type="EMBL" id="WGH92905.1"/>
    </source>
</evidence>
<evidence type="ECO:0000313" key="3">
    <source>
        <dbReference type="Proteomes" id="UP001224674"/>
    </source>
</evidence>
<dbReference type="AlphaFoldDB" id="A0AAJ6AMQ1"/>
<gene>
    <name evidence="2" type="ORF">QDX21_11505</name>
</gene>
<evidence type="ECO:0000256" key="1">
    <source>
        <dbReference type="SAM" id="Phobius"/>
    </source>
</evidence>
<feature type="transmembrane region" description="Helical" evidence="1">
    <location>
        <begin position="17"/>
        <end position="36"/>
    </location>
</feature>
<protein>
    <submittedName>
        <fullName evidence="2">Uncharacterized protein</fullName>
    </submittedName>
</protein>
<keyword evidence="1" id="KW-1133">Transmembrane helix</keyword>
<proteinExistence type="predicted"/>
<keyword evidence="1" id="KW-0472">Membrane</keyword>
<keyword evidence="1" id="KW-0812">Transmembrane</keyword>
<accession>A0AAJ6AMQ1</accession>
<organism evidence="2 3">
    <name type="scientific">Auritidibacter ignavus</name>
    <dbReference type="NCBI Taxonomy" id="678932"/>
    <lineage>
        <taxon>Bacteria</taxon>
        <taxon>Bacillati</taxon>
        <taxon>Actinomycetota</taxon>
        <taxon>Actinomycetes</taxon>
        <taxon>Micrococcales</taxon>
        <taxon>Micrococcaceae</taxon>
        <taxon>Auritidibacter</taxon>
    </lineage>
</organism>
<keyword evidence="3" id="KW-1185">Reference proteome</keyword>